<dbReference type="InterPro" id="IPR001357">
    <property type="entry name" value="BRCT_dom"/>
</dbReference>
<feature type="domain" description="BRCT" evidence="1">
    <location>
        <begin position="126"/>
        <end position="210"/>
    </location>
</feature>
<protein>
    <submittedName>
        <fullName evidence="2">DNA ligase</fullName>
        <ecNumber evidence="2">6.5.1.2</ecNumber>
    </submittedName>
</protein>
<keyword evidence="2" id="KW-0436">Ligase</keyword>
<evidence type="ECO:0000313" key="3">
    <source>
        <dbReference type="Proteomes" id="UP000434580"/>
    </source>
</evidence>
<dbReference type="PROSITE" id="PS50172">
    <property type="entry name" value="BRCT"/>
    <property type="match status" value="1"/>
</dbReference>
<organism evidence="2 3">
    <name type="scientific">BD1-7 clade bacterium</name>
    <dbReference type="NCBI Taxonomy" id="2029982"/>
    <lineage>
        <taxon>Bacteria</taxon>
        <taxon>Pseudomonadati</taxon>
        <taxon>Pseudomonadota</taxon>
        <taxon>Gammaproteobacteria</taxon>
        <taxon>Cellvibrionales</taxon>
        <taxon>Spongiibacteraceae</taxon>
        <taxon>BD1-7 clade</taxon>
    </lineage>
</organism>
<dbReference type="CDD" id="cd17748">
    <property type="entry name" value="BRCT_DNA_ligase_like"/>
    <property type="match status" value="1"/>
</dbReference>
<dbReference type="EMBL" id="CACSII010000004">
    <property type="protein sequence ID" value="CAA0095849.1"/>
    <property type="molecule type" value="Genomic_DNA"/>
</dbReference>
<reference evidence="2 3" key="1">
    <citation type="submission" date="2019-11" db="EMBL/GenBank/DDBJ databases">
        <authorList>
            <person name="Holert J."/>
        </authorList>
    </citation>
    <scope>NUCLEOTIDE SEQUENCE [LARGE SCALE GENOMIC DNA]</scope>
    <source>
        <strain evidence="2">BC5_2</strain>
    </source>
</reference>
<name>A0A5S9NWV7_9GAMM</name>
<sequence>MNDDLSYTKRFNQARIQSRDIAELLGICKGVLADGILAIEECYFIVEWLAYHPECLDVWPANVLSESLNNALEDGKLSSEEESELLEILCGMTGMMITTNYLDQKIQANSSTMLPTTTLDQALSHKGSNFVVTGKFNYGNRKHCESAIVERGGRTQKSPTKDTHVLIIGDIGNDQWAQSSFGRKIEKAMAMNQSGQDIKIISESEWVKYL</sequence>
<dbReference type="SUPFAM" id="SSF52113">
    <property type="entry name" value="BRCT domain"/>
    <property type="match status" value="1"/>
</dbReference>
<evidence type="ECO:0000313" key="2">
    <source>
        <dbReference type="EMBL" id="CAA0095849.1"/>
    </source>
</evidence>
<dbReference type="GO" id="GO:0003911">
    <property type="term" value="F:DNA ligase (NAD+) activity"/>
    <property type="evidence" value="ECO:0007669"/>
    <property type="project" value="UniProtKB-EC"/>
</dbReference>
<proteinExistence type="predicted"/>
<dbReference type="OrthoDB" id="5451971at2"/>
<dbReference type="Gene3D" id="3.40.50.10190">
    <property type="entry name" value="BRCT domain"/>
    <property type="match status" value="1"/>
</dbReference>
<dbReference type="AlphaFoldDB" id="A0A5S9NWV7"/>
<dbReference type="InterPro" id="IPR036420">
    <property type="entry name" value="BRCT_dom_sf"/>
</dbReference>
<accession>A0A5S9NWV7</accession>
<dbReference type="EC" id="6.5.1.2" evidence="2"/>
<dbReference type="Proteomes" id="UP000434580">
    <property type="component" value="Unassembled WGS sequence"/>
</dbReference>
<evidence type="ECO:0000259" key="1">
    <source>
        <dbReference type="PROSITE" id="PS50172"/>
    </source>
</evidence>
<gene>
    <name evidence="2" type="primary">ligA_2</name>
    <name evidence="2" type="ORF">DPBNPPHM_03342</name>
</gene>